<dbReference type="GO" id="GO:0003700">
    <property type="term" value="F:DNA-binding transcription factor activity"/>
    <property type="evidence" value="ECO:0007669"/>
    <property type="project" value="InterPro"/>
</dbReference>
<dbReference type="Pfam" id="PF02805">
    <property type="entry name" value="Ada_Zn_binding"/>
    <property type="match status" value="1"/>
</dbReference>
<keyword evidence="2" id="KW-0808">Transferase</keyword>
<dbReference type="InterPro" id="IPR009057">
    <property type="entry name" value="Homeodomain-like_sf"/>
</dbReference>
<keyword evidence="2" id="KW-0489">Methyltransferase</keyword>
<evidence type="ECO:0000256" key="2">
    <source>
        <dbReference type="ARBA" id="ARBA00022603"/>
    </source>
</evidence>
<evidence type="ECO:0000256" key="1">
    <source>
        <dbReference type="ARBA" id="ARBA00001947"/>
    </source>
</evidence>
<evidence type="ECO:0000256" key="4">
    <source>
        <dbReference type="ARBA" id="ARBA00023159"/>
    </source>
</evidence>
<dbReference type="SUPFAM" id="SSF57884">
    <property type="entry name" value="Ada DNA repair protein, N-terminal domain (N-Ada 10)"/>
    <property type="match status" value="1"/>
</dbReference>
<proteinExistence type="predicted"/>
<dbReference type="Gene3D" id="1.10.10.60">
    <property type="entry name" value="Homeodomain-like"/>
    <property type="match status" value="1"/>
</dbReference>
<evidence type="ECO:0000313" key="8">
    <source>
        <dbReference type="EMBL" id="CDO57922.1"/>
    </source>
</evidence>
<protein>
    <recommendedName>
        <fullName evidence="7">HTH araC/xylS-type domain-containing protein</fullName>
    </recommendedName>
</protein>
<dbReference type="EMBL" id="CCBN010000027">
    <property type="protein sequence ID" value="CDO57922.1"/>
    <property type="molecule type" value="Genomic_DNA"/>
</dbReference>
<keyword evidence="9" id="KW-1185">Reference proteome</keyword>
<dbReference type="InterPro" id="IPR018060">
    <property type="entry name" value="HTH_AraC"/>
</dbReference>
<accession>A0A0J9XLA2</accession>
<reference evidence="8" key="1">
    <citation type="submission" date="2014-03" db="EMBL/GenBank/DDBJ databases">
        <authorList>
            <person name="Casaregola S."/>
        </authorList>
    </citation>
    <scope>NUCLEOTIDE SEQUENCE [LARGE SCALE GENOMIC DNA]</scope>
    <source>
        <strain evidence="8">CLIB 918</strain>
    </source>
</reference>
<evidence type="ECO:0000259" key="7">
    <source>
        <dbReference type="PROSITE" id="PS01124"/>
    </source>
</evidence>
<comment type="cofactor">
    <cofactor evidence="1">
        <name>Zn(2+)</name>
        <dbReference type="ChEBI" id="CHEBI:29105"/>
    </cofactor>
</comment>
<dbReference type="GO" id="GO:0008270">
    <property type="term" value="F:zinc ion binding"/>
    <property type="evidence" value="ECO:0007669"/>
    <property type="project" value="InterPro"/>
</dbReference>
<dbReference type="GO" id="GO:0006281">
    <property type="term" value="P:DNA repair"/>
    <property type="evidence" value="ECO:0007669"/>
    <property type="project" value="InterPro"/>
</dbReference>
<evidence type="ECO:0000313" key="9">
    <source>
        <dbReference type="Proteomes" id="UP000242525"/>
    </source>
</evidence>
<comment type="caution">
    <text evidence="8">The sequence shown here is derived from an EMBL/GenBank/DDBJ whole genome shotgun (WGS) entry which is preliminary data.</text>
</comment>
<evidence type="ECO:0000256" key="5">
    <source>
        <dbReference type="ARBA" id="ARBA00023163"/>
    </source>
</evidence>
<dbReference type="InterPro" id="IPR035451">
    <property type="entry name" value="Ada-like_dom_sf"/>
</dbReference>
<dbReference type="Gene3D" id="3.40.10.10">
    <property type="entry name" value="DNA Methylphosphotriester Repair Domain"/>
    <property type="match status" value="1"/>
</dbReference>
<name>A0A0J9XLA2_GEOCN</name>
<dbReference type="STRING" id="1173061.A0A0J9XLA2"/>
<keyword evidence="3" id="KW-0805">Transcription regulation</keyword>
<evidence type="ECO:0000256" key="6">
    <source>
        <dbReference type="SAM" id="MobiDB-lite"/>
    </source>
</evidence>
<dbReference type="GO" id="GO:0043565">
    <property type="term" value="F:sequence-specific DNA binding"/>
    <property type="evidence" value="ECO:0007669"/>
    <property type="project" value="InterPro"/>
</dbReference>
<gene>
    <name evidence="8" type="ORF">BN980_GECA27s00703g</name>
</gene>
<feature type="domain" description="HTH araC/xylS-type" evidence="7">
    <location>
        <begin position="92"/>
        <end position="136"/>
    </location>
</feature>
<dbReference type="GO" id="GO:0032259">
    <property type="term" value="P:methylation"/>
    <property type="evidence" value="ECO:0007669"/>
    <property type="project" value="UniProtKB-KW"/>
</dbReference>
<keyword evidence="5" id="KW-0804">Transcription</keyword>
<dbReference type="InterPro" id="IPR004026">
    <property type="entry name" value="Ada_DNA_repair_Zn-bd"/>
</dbReference>
<feature type="compositionally biased region" description="Polar residues" evidence="6">
    <location>
        <begin position="177"/>
        <end position="187"/>
    </location>
</feature>
<dbReference type="OrthoDB" id="2447880at2759"/>
<feature type="region of interest" description="Disordered" evidence="6">
    <location>
        <begin position="177"/>
        <end position="209"/>
    </location>
</feature>
<sequence>MVSKSLYPDFESKWEALSSRDEKAARCFFYCVKSTGIYCRPTCAARLARKKNVVFYDTVSEAEAAGFRPCKRCKPMLPLHESHHSVIRATCRLLDNSPKSAPGLKILAENVGFTQWHFHRVFRRFTGMTPRMYWEARHGKMAGKVEDLISQIAQLDENTVIDHELIKRSYKKTAALPTSTKMTSASKVTKVLPLSPNPSEPEEDDDNRTGLSQLKDLEEERQKEVELPFSPVDLFHSAASSNNESFGGLAVESFFYETSENVLSPSESLDEYLSSFTNNETQPSSSVPGDEYFKTLFDQSCLRNSINHDDNSNDNLFSHSSNVNNVSIAGSDLELFDLEPPLGDHEPFNLLDKSLGYYIFSQ</sequence>
<dbReference type="GO" id="GO:0008168">
    <property type="term" value="F:methyltransferase activity"/>
    <property type="evidence" value="ECO:0007669"/>
    <property type="project" value="UniProtKB-KW"/>
</dbReference>
<organism evidence="8 9">
    <name type="scientific">Geotrichum candidum</name>
    <name type="common">Oospora lactis</name>
    <name type="synonym">Dipodascus geotrichum</name>
    <dbReference type="NCBI Taxonomy" id="1173061"/>
    <lineage>
        <taxon>Eukaryota</taxon>
        <taxon>Fungi</taxon>
        <taxon>Dikarya</taxon>
        <taxon>Ascomycota</taxon>
        <taxon>Saccharomycotina</taxon>
        <taxon>Dipodascomycetes</taxon>
        <taxon>Dipodascales</taxon>
        <taxon>Dipodascaceae</taxon>
        <taxon>Geotrichum</taxon>
    </lineage>
</organism>
<dbReference type="Proteomes" id="UP000242525">
    <property type="component" value="Unassembled WGS sequence"/>
</dbReference>
<dbReference type="AlphaFoldDB" id="A0A0J9XLA2"/>
<dbReference type="SUPFAM" id="SSF46689">
    <property type="entry name" value="Homeodomain-like"/>
    <property type="match status" value="1"/>
</dbReference>
<evidence type="ECO:0000256" key="3">
    <source>
        <dbReference type="ARBA" id="ARBA00023015"/>
    </source>
</evidence>
<dbReference type="PROSITE" id="PS01124">
    <property type="entry name" value="HTH_ARAC_FAMILY_2"/>
    <property type="match status" value="1"/>
</dbReference>
<keyword evidence="4" id="KW-0010">Activator</keyword>